<dbReference type="PANTHER" id="PTHR22792:SF140">
    <property type="entry name" value="ACHILLES, ISOFORM A"/>
    <property type="match status" value="1"/>
</dbReference>
<dbReference type="GO" id="GO:0003729">
    <property type="term" value="F:mRNA binding"/>
    <property type="evidence" value="ECO:0007669"/>
    <property type="project" value="TreeGrafter"/>
</dbReference>
<evidence type="ECO:0000256" key="4">
    <source>
        <dbReference type="SAM" id="MobiDB-lite"/>
    </source>
</evidence>
<feature type="region of interest" description="Disordered" evidence="4">
    <location>
        <begin position="465"/>
        <end position="489"/>
    </location>
</feature>
<dbReference type="Pfam" id="PF26088">
    <property type="entry name" value="RRM_LARP4"/>
    <property type="match status" value="1"/>
</dbReference>
<keyword evidence="7" id="KW-1185">Reference proteome</keyword>
<dbReference type="InterPro" id="IPR058699">
    <property type="entry name" value="RRM_LARP4/4B"/>
</dbReference>
<evidence type="ECO:0000256" key="2">
    <source>
        <dbReference type="ARBA" id="ARBA00022884"/>
    </source>
</evidence>
<keyword evidence="1" id="KW-0597">Phosphoprotein</keyword>
<dbReference type="EMBL" id="CAJVCH010550786">
    <property type="protein sequence ID" value="CAG7829279.1"/>
    <property type="molecule type" value="Genomic_DNA"/>
</dbReference>
<dbReference type="PROSITE" id="PS50961">
    <property type="entry name" value="HTH_LA"/>
    <property type="match status" value="1"/>
</dbReference>
<sequence>MLLVGNLHRKIADQVDYLLSRDNLEEDKYLEGSIDESGFVTIADLVTHIRIKNFCKCSSVLSKVLEERPEKFQVSKDGTRVRLRDSVAKCYLVLRGPPQETTLAEVKNLFNPEISAGIARIEFVYQNIWYVYFYEDGLARQAIQYVCELVPHFKGNVVTARVKTMQSVKLPSDSRTATTISQNCQPNFDYSGFYSEEYIVAEENTGQDSTHWNVLLNSDFLRSKETNVYGRYNQYDPYEDPTRYEAFAMFNNSMENEFDSMQGTGLLATDFNLDITTKNSASENTPMTHNFESFNFPSFDLQKFSNPTINLPNDLQASLHVNSIRYFPYQAPVPFPVPEPSHPINPIPISIDNFLQTPYLATNVGEVVDFAPSSATSSPQLISLVPVPPSPEFQVGFTFPFDAECAPFKPSGNQLEHENMQSIFSTPPCFSGIKEACNNRPIMNKLNEDAQFEMINQTKELSRNRPNCKQFNFNPKMPSSKKNSKSCPWPRPTKIMNKHQYYALPFDSPSSQEFSEIQNSNPKTLSLQAGRGIKSPWSVKQKSSNDFQSHSNLLYNNCSDLRPTDRKQLLLLKREAVDKHVTNGVNENVEVSASNNYSYNYSSTFDIEKCPEYPTTLAKNDTENGQVAEVKRMSLVPDGVYSFGEIFSSWKARTKLRTNSDEPGKGDQLVQTINDEKESGDQLLQTKNDENRSGDRLIQTKNDENRSGDQLLKSMETLTLKNSYPSSDRVFTMPNFLGPRKTYSVLRNTHEMLEPDSGTRNSDFQVGVPSTREKLKFLCDNC</sequence>
<dbReference type="GO" id="GO:0005634">
    <property type="term" value="C:nucleus"/>
    <property type="evidence" value="ECO:0007669"/>
    <property type="project" value="TreeGrafter"/>
</dbReference>
<organism evidence="6 7">
    <name type="scientific">Allacma fusca</name>
    <dbReference type="NCBI Taxonomy" id="39272"/>
    <lineage>
        <taxon>Eukaryota</taxon>
        <taxon>Metazoa</taxon>
        <taxon>Ecdysozoa</taxon>
        <taxon>Arthropoda</taxon>
        <taxon>Hexapoda</taxon>
        <taxon>Collembola</taxon>
        <taxon>Symphypleona</taxon>
        <taxon>Sminthuridae</taxon>
        <taxon>Allacma</taxon>
    </lineage>
</organism>
<evidence type="ECO:0000256" key="1">
    <source>
        <dbReference type="ARBA" id="ARBA00022553"/>
    </source>
</evidence>
<dbReference type="OrthoDB" id="340227at2759"/>
<dbReference type="InterPro" id="IPR006630">
    <property type="entry name" value="La_HTH"/>
</dbReference>
<dbReference type="Proteomes" id="UP000708208">
    <property type="component" value="Unassembled WGS sequence"/>
</dbReference>
<evidence type="ECO:0000256" key="3">
    <source>
        <dbReference type="PROSITE-ProRule" id="PRU00332"/>
    </source>
</evidence>
<dbReference type="InterPro" id="IPR045180">
    <property type="entry name" value="La_dom_prot"/>
</dbReference>
<dbReference type="PANTHER" id="PTHR22792">
    <property type="entry name" value="LUPUS LA PROTEIN-RELATED"/>
    <property type="match status" value="1"/>
</dbReference>
<proteinExistence type="predicted"/>
<name>A0A8J2LBN7_9HEXA</name>
<feature type="region of interest" description="Disordered" evidence="4">
    <location>
        <begin position="677"/>
        <end position="708"/>
    </location>
</feature>
<dbReference type="AlphaFoldDB" id="A0A8J2LBN7"/>
<gene>
    <name evidence="6" type="ORF">AFUS01_LOCUS39151</name>
</gene>
<keyword evidence="2 3" id="KW-0694">RNA-binding</keyword>
<protein>
    <recommendedName>
        <fullName evidence="5">HTH La-type RNA-binding domain-containing protein</fullName>
    </recommendedName>
</protein>
<evidence type="ECO:0000313" key="7">
    <source>
        <dbReference type="Proteomes" id="UP000708208"/>
    </source>
</evidence>
<feature type="compositionally biased region" description="Low complexity" evidence="4">
    <location>
        <begin position="475"/>
        <end position="488"/>
    </location>
</feature>
<comment type="caution">
    <text evidence="6">The sequence shown here is derived from an EMBL/GenBank/DDBJ whole genome shotgun (WGS) entry which is preliminary data.</text>
</comment>
<feature type="domain" description="HTH La-type RNA-binding" evidence="5">
    <location>
        <begin position="1"/>
        <end position="91"/>
    </location>
</feature>
<dbReference type="SMART" id="SM00715">
    <property type="entry name" value="LA"/>
    <property type="match status" value="1"/>
</dbReference>
<accession>A0A8J2LBN7</accession>
<evidence type="ECO:0000313" key="6">
    <source>
        <dbReference type="EMBL" id="CAG7829279.1"/>
    </source>
</evidence>
<feature type="non-terminal residue" evidence="6">
    <location>
        <position position="782"/>
    </location>
</feature>
<reference evidence="6" key="1">
    <citation type="submission" date="2021-06" db="EMBL/GenBank/DDBJ databases">
        <authorList>
            <person name="Hodson N. C."/>
            <person name="Mongue J. A."/>
            <person name="Jaron S. K."/>
        </authorList>
    </citation>
    <scope>NUCLEOTIDE SEQUENCE</scope>
</reference>
<evidence type="ECO:0000259" key="5">
    <source>
        <dbReference type="PROSITE" id="PS50961"/>
    </source>
</evidence>